<dbReference type="InterPro" id="IPR038385">
    <property type="entry name" value="Sua5/YwlC_C"/>
</dbReference>
<evidence type="ECO:0000256" key="3">
    <source>
        <dbReference type="ARBA" id="ARBA00012584"/>
    </source>
</evidence>
<gene>
    <name evidence="16" type="ORF">AT746_11895</name>
</gene>
<feature type="binding site" evidence="14">
    <location>
        <position position="33"/>
    </location>
    <ligand>
        <name>L-threonine</name>
        <dbReference type="ChEBI" id="CHEBI:57926"/>
    </ligand>
</feature>
<dbReference type="GO" id="GO:0005524">
    <property type="term" value="F:ATP binding"/>
    <property type="evidence" value="ECO:0007669"/>
    <property type="project" value="UniProtKB-UniRule"/>
</dbReference>
<dbReference type="SUPFAM" id="SSF55821">
    <property type="entry name" value="YrdC/RibB"/>
    <property type="match status" value="1"/>
</dbReference>
<feature type="binding site" evidence="14">
    <location>
        <position position="56"/>
    </location>
    <ligand>
        <name>ATP</name>
        <dbReference type="ChEBI" id="CHEBI:30616"/>
    </ligand>
</feature>
<name>A0A0U3B5N5_9ALTE</name>
<protein>
    <recommendedName>
        <fullName evidence="4 13">Threonylcarbamoyl-AMP synthase</fullName>
        <shortName evidence="13">TC-AMP synthase</shortName>
        <ecNumber evidence="3 13">2.7.7.87</ecNumber>
    </recommendedName>
    <alternativeName>
        <fullName evidence="11 13">L-threonylcarbamoyladenylate synthase</fullName>
    </alternativeName>
</protein>
<comment type="subcellular location">
    <subcellularLocation>
        <location evidence="1 13">Cytoplasm</location>
    </subcellularLocation>
</comment>
<proteinExistence type="inferred from homology"/>
<evidence type="ECO:0000256" key="10">
    <source>
        <dbReference type="ARBA" id="ARBA00022840"/>
    </source>
</evidence>
<feature type="binding site" evidence="14">
    <location>
        <position position="149"/>
    </location>
    <ligand>
        <name>ATP</name>
        <dbReference type="ChEBI" id="CHEBI:30616"/>
    </ligand>
</feature>
<dbReference type="GO" id="GO:0000049">
    <property type="term" value="F:tRNA binding"/>
    <property type="evidence" value="ECO:0007669"/>
    <property type="project" value="TreeGrafter"/>
</dbReference>
<dbReference type="InterPro" id="IPR005145">
    <property type="entry name" value="Sua5_C"/>
</dbReference>
<evidence type="ECO:0000256" key="5">
    <source>
        <dbReference type="ARBA" id="ARBA00022490"/>
    </source>
</evidence>
<evidence type="ECO:0000313" key="17">
    <source>
        <dbReference type="Proteomes" id="UP000068447"/>
    </source>
</evidence>
<feature type="binding site" evidence="14">
    <location>
        <position position="141"/>
    </location>
    <ligand>
        <name>ATP</name>
        <dbReference type="ChEBI" id="CHEBI:30616"/>
    </ligand>
</feature>
<evidence type="ECO:0000256" key="4">
    <source>
        <dbReference type="ARBA" id="ARBA00015492"/>
    </source>
</evidence>
<dbReference type="InterPro" id="IPR010923">
    <property type="entry name" value="T(6)A37_SUA5"/>
</dbReference>
<feature type="binding site" evidence="14">
    <location>
        <position position="193"/>
    </location>
    <ligand>
        <name>ATP</name>
        <dbReference type="ChEBI" id="CHEBI:30616"/>
    </ligand>
</feature>
<evidence type="ECO:0000256" key="9">
    <source>
        <dbReference type="ARBA" id="ARBA00022741"/>
    </source>
</evidence>
<keyword evidence="8 13" id="KW-0548">Nucleotidyltransferase</keyword>
<keyword evidence="9 13" id="KW-0547">Nucleotide-binding</keyword>
<keyword evidence="17" id="KW-1185">Reference proteome</keyword>
<evidence type="ECO:0000256" key="2">
    <source>
        <dbReference type="ARBA" id="ARBA00007663"/>
    </source>
</evidence>
<feature type="binding site" evidence="14">
    <location>
        <position position="119"/>
    </location>
    <ligand>
        <name>L-threonine</name>
        <dbReference type="ChEBI" id="CHEBI:57926"/>
    </ligand>
</feature>
<dbReference type="FunFam" id="3.90.870.10:FF:000009">
    <property type="entry name" value="Threonylcarbamoyl-AMP synthase, putative"/>
    <property type="match status" value="1"/>
</dbReference>
<organism evidence="16 17">
    <name type="scientific">Lacimicrobium alkaliphilum</name>
    <dbReference type="NCBI Taxonomy" id="1526571"/>
    <lineage>
        <taxon>Bacteria</taxon>
        <taxon>Pseudomonadati</taxon>
        <taxon>Pseudomonadota</taxon>
        <taxon>Gammaproteobacteria</taxon>
        <taxon>Alteromonadales</taxon>
        <taxon>Alteromonadaceae</taxon>
        <taxon>Lacimicrobium</taxon>
    </lineage>
</organism>
<dbReference type="EMBL" id="CP013650">
    <property type="protein sequence ID" value="ALS98905.1"/>
    <property type="molecule type" value="Genomic_DNA"/>
</dbReference>
<dbReference type="GO" id="GO:0003725">
    <property type="term" value="F:double-stranded RNA binding"/>
    <property type="evidence" value="ECO:0007669"/>
    <property type="project" value="UniProtKB-UniRule"/>
</dbReference>
<dbReference type="PROSITE" id="PS51163">
    <property type="entry name" value="YRDC"/>
    <property type="match status" value="1"/>
</dbReference>
<dbReference type="Pfam" id="PF01300">
    <property type="entry name" value="Sua5_yciO_yrdC"/>
    <property type="match status" value="1"/>
</dbReference>
<dbReference type="InterPro" id="IPR017945">
    <property type="entry name" value="DHBP_synth_RibB-like_a/b_dom"/>
</dbReference>
<dbReference type="AlphaFoldDB" id="A0A0U3B5N5"/>
<keyword evidence="7 13" id="KW-0819">tRNA processing</keyword>
<accession>A0A0U3B5N5</accession>
<feature type="binding site" evidence="14">
    <location>
        <position position="228"/>
    </location>
    <ligand>
        <name>ATP</name>
        <dbReference type="ChEBI" id="CHEBI:30616"/>
    </ligand>
</feature>
<dbReference type="PANTHER" id="PTHR17490:SF16">
    <property type="entry name" value="THREONYLCARBAMOYL-AMP SYNTHASE"/>
    <property type="match status" value="1"/>
</dbReference>
<dbReference type="Pfam" id="PF03481">
    <property type="entry name" value="Sua5_C"/>
    <property type="match status" value="1"/>
</dbReference>
<feature type="binding site" evidence="14">
    <location>
        <position position="65"/>
    </location>
    <ligand>
        <name>L-threonine</name>
        <dbReference type="ChEBI" id="CHEBI:57926"/>
    </ligand>
</feature>
<keyword evidence="10 13" id="KW-0067">ATP-binding</keyword>
<feature type="binding site" evidence="14">
    <location>
        <position position="139"/>
    </location>
    <ligand>
        <name>L-threonine</name>
        <dbReference type="ChEBI" id="CHEBI:57926"/>
    </ligand>
</feature>
<evidence type="ECO:0000259" key="15">
    <source>
        <dbReference type="PROSITE" id="PS51163"/>
    </source>
</evidence>
<dbReference type="KEGG" id="lal:AT746_11895"/>
<dbReference type="GO" id="GO:0008033">
    <property type="term" value="P:tRNA processing"/>
    <property type="evidence" value="ECO:0007669"/>
    <property type="project" value="UniProtKB-KW"/>
</dbReference>
<feature type="domain" description="YrdC-like" evidence="15">
    <location>
        <begin position="11"/>
        <end position="197"/>
    </location>
</feature>
<feature type="binding site" evidence="14">
    <location>
        <position position="179"/>
    </location>
    <ligand>
        <name>L-threonine</name>
        <dbReference type="ChEBI" id="CHEBI:57926"/>
    </ligand>
</feature>
<keyword evidence="5 13" id="KW-0963">Cytoplasm</keyword>
<comment type="function">
    <text evidence="13">Required for the formation of a threonylcarbamoyl group on adenosine at position 37 (t(6)A37) in tRNAs that read codons beginning with adenine.</text>
</comment>
<keyword evidence="6 13" id="KW-0808">Transferase</keyword>
<evidence type="ECO:0000256" key="12">
    <source>
        <dbReference type="ARBA" id="ARBA00048366"/>
    </source>
</evidence>
<sequence length="325" mass="35511">MNRLELDGELSQDISKAVALLRGGELVAIPTETVYGLAADATSEQAIGKVFRAKQRPLTHPLIVHLGDSRQMADWAVDIPELAYELAEQFWPGPLTLILKKSAMAPAIVTGGQDTIALRIPGHPVALDILREFGGALAAPSANKYGRISPTAASHVVAQFGNEIGAVVDGGLCPVGIESSIVDLSTDQPRILRPGLLDNELIKLGIAAYGHANEGNVPRVSGSDLRHYAPTKPASLCPPKELKQRIEQQSAGRVQVWSLTPNRYDLQHVDWVVMPVDPVFYARELYLRLHDFEQSDNELLIIEHPPLTTMWRGINNRLQRATSQL</sequence>
<evidence type="ECO:0000256" key="1">
    <source>
        <dbReference type="ARBA" id="ARBA00004496"/>
    </source>
</evidence>
<dbReference type="RefSeq" id="WP_062480592.1">
    <property type="nucleotide sequence ID" value="NZ_CP013650.1"/>
</dbReference>
<dbReference type="Gene3D" id="3.40.50.11030">
    <property type="entry name" value="Threonylcarbamoyl-AMP synthase, C-terminal domain"/>
    <property type="match status" value="1"/>
</dbReference>
<evidence type="ECO:0000256" key="11">
    <source>
        <dbReference type="ARBA" id="ARBA00029774"/>
    </source>
</evidence>
<dbReference type="GO" id="GO:0006450">
    <property type="term" value="P:regulation of translational fidelity"/>
    <property type="evidence" value="ECO:0007669"/>
    <property type="project" value="TreeGrafter"/>
</dbReference>
<comment type="similarity">
    <text evidence="2 13">Belongs to the SUA5 family.</text>
</comment>
<dbReference type="Gene3D" id="3.90.870.10">
    <property type="entry name" value="DHBP synthase"/>
    <property type="match status" value="1"/>
</dbReference>
<evidence type="ECO:0000256" key="6">
    <source>
        <dbReference type="ARBA" id="ARBA00022679"/>
    </source>
</evidence>
<dbReference type="Proteomes" id="UP000068447">
    <property type="component" value="Chromosome"/>
</dbReference>
<dbReference type="GO" id="GO:0005737">
    <property type="term" value="C:cytoplasm"/>
    <property type="evidence" value="ECO:0007669"/>
    <property type="project" value="UniProtKB-SubCell"/>
</dbReference>
<dbReference type="NCBIfam" id="TIGR00057">
    <property type="entry name" value="L-threonylcarbamoyladenylate synthase"/>
    <property type="match status" value="1"/>
</dbReference>
<dbReference type="OrthoDB" id="9814580at2"/>
<dbReference type="InterPro" id="IPR050156">
    <property type="entry name" value="TC-AMP_synthase_SUA5"/>
</dbReference>
<evidence type="ECO:0000256" key="14">
    <source>
        <dbReference type="PIRSR" id="PIRSR004930-1"/>
    </source>
</evidence>
<evidence type="ECO:0000313" key="16">
    <source>
        <dbReference type="EMBL" id="ALS98905.1"/>
    </source>
</evidence>
<reference evidence="16 17" key="1">
    <citation type="submission" date="2015-12" db="EMBL/GenBank/DDBJ databases">
        <title>Complete genome of Lacimicrobium alkaliphilum KCTC 32984.</title>
        <authorList>
            <person name="Kim S.-G."/>
            <person name="Lee Y.-J."/>
        </authorList>
    </citation>
    <scope>NUCLEOTIDE SEQUENCE [LARGE SCALE GENOMIC DNA]</scope>
    <source>
        <strain evidence="16 17">YelD216</strain>
    </source>
</reference>
<evidence type="ECO:0000256" key="13">
    <source>
        <dbReference type="PIRNR" id="PIRNR004930"/>
    </source>
</evidence>
<dbReference type="InterPro" id="IPR006070">
    <property type="entry name" value="Sua5-like_dom"/>
</dbReference>
<dbReference type="PANTHER" id="PTHR17490">
    <property type="entry name" value="SUA5"/>
    <property type="match status" value="1"/>
</dbReference>
<dbReference type="GO" id="GO:0061710">
    <property type="term" value="F:L-threonylcarbamoyladenylate synthase"/>
    <property type="evidence" value="ECO:0007669"/>
    <property type="project" value="UniProtKB-EC"/>
</dbReference>
<evidence type="ECO:0000256" key="8">
    <source>
        <dbReference type="ARBA" id="ARBA00022695"/>
    </source>
</evidence>
<dbReference type="EC" id="2.7.7.87" evidence="3 13"/>
<comment type="catalytic activity">
    <reaction evidence="12 13">
        <text>L-threonine + hydrogencarbonate + ATP = L-threonylcarbamoyladenylate + diphosphate + H2O</text>
        <dbReference type="Rhea" id="RHEA:36407"/>
        <dbReference type="ChEBI" id="CHEBI:15377"/>
        <dbReference type="ChEBI" id="CHEBI:17544"/>
        <dbReference type="ChEBI" id="CHEBI:30616"/>
        <dbReference type="ChEBI" id="CHEBI:33019"/>
        <dbReference type="ChEBI" id="CHEBI:57926"/>
        <dbReference type="ChEBI" id="CHEBI:73682"/>
        <dbReference type="EC" id="2.7.7.87"/>
    </reaction>
</comment>
<dbReference type="PIRSF" id="PIRSF004930">
    <property type="entry name" value="Tln_factor_SUA5"/>
    <property type="match status" value="1"/>
</dbReference>
<dbReference type="STRING" id="1526571.AT746_11895"/>
<feature type="binding site" evidence="14">
    <location>
        <position position="115"/>
    </location>
    <ligand>
        <name>ATP</name>
        <dbReference type="ChEBI" id="CHEBI:30616"/>
    </ligand>
</feature>
<evidence type="ECO:0000256" key="7">
    <source>
        <dbReference type="ARBA" id="ARBA00022694"/>
    </source>
</evidence>